<dbReference type="Pfam" id="PF13090">
    <property type="entry name" value="PP_kinase_C"/>
    <property type="match status" value="1"/>
</dbReference>
<feature type="binding site" evidence="6">
    <location>
        <position position="563"/>
    </location>
    <ligand>
        <name>ATP</name>
        <dbReference type="ChEBI" id="CHEBI:30616"/>
    </ligand>
</feature>
<dbReference type="InterPro" id="IPR041108">
    <property type="entry name" value="PP_kinase_C_1"/>
</dbReference>
<dbReference type="Gene3D" id="3.30.870.10">
    <property type="entry name" value="Endonuclease Chain A"/>
    <property type="match status" value="2"/>
</dbReference>
<evidence type="ECO:0000256" key="1">
    <source>
        <dbReference type="ARBA" id="ARBA00022553"/>
    </source>
</evidence>
<keyword evidence="3 6" id="KW-0547">Nucleotide-binding</keyword>
<dbReference type="GO" id="GO:0005524">
    <property type="term" value="F:ATP binding"/>
    <property type="evidence" value="ECO:0007669"/>
    <property type="project" value="UniProtKB-KW"/>
</dbReference>
<keyword evidence="6" id="KW-0479">Metal-binding</keyword>
<evidence type="ECO:0000259" key="9">
    <source>
        <dbReference type="Pfam" id="PF13089"/>
    </source>
</evidence>
<dbReference type="Gene3D" id="3.30.1840.10">
    <property type="entry name" value="Polyphosphate kinase middle domain"/>
    <property type="match status" value="1"/>
</dbReference>
<gene>
    <name evidence="6 12" type="primary">ppk</name>
    <name evidence="12" type="ORF">GCM10011511_10420</name>
</gene>
<comment type="caution">
    <text evidence="12">The sequence shown here is derived from an EMBL/GenBank/DDBJ whole genome shotgun (WGS) entry which is preliminary data.</text>
</comment>
<proteinExistence type="inferred from homology"/>
<evidence type="ECO:0000259" key="11">
    <source>
        <dbReference type="Pfam" id="PF17941"/>
    </source>
</evidence>
<comment type="PTM">
    <text evidence="6 7">An intermediate of this reaction is the autophosphorylated ppk in which a phosphate is covalently linked to a histidine residue through a N-P bond.</text>
</comment>
<feature type="binding site" evidence="6">
    <location>
        <position position="596"/>
    </location>
    <ligand>
        <name>ATP</name>
        <dbReference type="ChEBI" id="CHEBI:30616"/>
    </ligand>
</feature>
<reference evidence="12" key="2">
    <citation type="submission" date="2020-09" db="EMBL/GenBank/DDBJ databases">
        <authorList>
            <person name="Sun Q."/>
            <person name="Zhou Y."/>
        </authorList>
    </citation>
    <scope>NUCLEOTIDE SEQUENCE</scope>
    <source>
        <strain evidence="12">CGMCC 1.15448</strain>
    </source>
</reference>
<dbReference type="EMBL" id="BMJC01000001">
    <property type="protein sequence ID" value="GGA89117.1"/>
    <property type="molecule type" value="Genomic_DNA"/>
</dbReference>
<feature type="domain" description="Polyphosphate kinase N-terminal" evidence="9">
    <location>
        <begin position="9"/>
        <end position="115"/>
    </location>
</feature>
<dbReference type="SUPFAM" id="SSF56024">
    <property type="entry name" value="Phospholipase D/nuclease"/>
    <property type="match status" value="2"/>
</dbReference>
<dbReference type="GO" id="GO:0008976">
    <property type="term" value="F:polyphosphate kinase activity"/>
    <property type="evidence" value="ECO:0007669"/>
    <property type="project" value="UniProtKB-UniRule"/>
</dbReference>
<dbReference type="HAMAP" id="MF_00347">
    <property type="entry name" value="Polyphosphate_kinase"/>
    <property type="match status" value="1"/>
</dbReference>
<evidence type="ECO:0000259" key="8">
    <source>
        <dbReference type="Pfam" id="PF02503"/>
    </source>
</evidence>
<dbReference type="GO" id="GO:0009358">
    <property type="term" value="C:polyphosphate kinase complex"/>
    <property type="evidence" value="ECO:0007669"/>
    <property type="project" value="InterPro"/>
</dbReference>
<evidence type="ECO:0000313" key="13">
    <source>
        <dbReference type="Proteomes" id="UP000607559"/>
    </source>
</evidence>
<evidence type="ECO:0000256" key="5">
    <source>
        <dbReference type="ARBA" id="ARBA00022840"/>
    </source>
</evidence>
<dbReference type="InterPro" id="IPR003414">
    <property type="entry name" value="PP_kinase"/>
</dbReference>
<dbReference type="Gene3D" id="1.20.58.310">
    <property type="entry name" value="Polyphosphate kinase N-terminal domain"/>
    <property type="match status" value="1"/>
</dbReference>
<feature type="binding site" evidence="6">
    <location>
        <position position="399"/>
    </location>
    <ligand>
        <name>Mg(2+)</name>
        <dbReference type="ChEBI" id="CHEBI:18420"/>
    </ligand>
</feature>
<feature type="binding site" evidence="6">
    <location>
        <position position="462"/>
    </location>
    <ligand>
        <name>ATP</name>
        <dbReference type="ChEBI" id="CHEBI:30616"/>
    </ligand>
</feature>
<feature type="domain" description="Polyphosphate kinase middle" evidence="8">
    <location>
        <begin position="126"/>
        <end position="300"/>
    </location>
</feature>
<feature type="binding site" evidence="6">
    <location>
        <position position="369"/>
    </location>
    <ligand>
        <name>Mg(2+)</name>
        <dbReference type="ChEBI" id="CHEBI:18420"/>
    </ligand>
</feature>
<feature type="domain" description="Polyphosphate kinase C-terminal" evidence="10">
    <location>
        <begin position="502"/>
        <end position="671"/>
    </location>
</feature>
<dbReference type="AlphaFoldDB" id="A0A8J2U9V9"/>
<keyword evidence="2 6" id="KW-0808">Transferase</keyword>
<dbReference type="InterPro" id="IPR024953">
    <property type="entry name" value="PP_kinase_middle"/>
</dbReference>
<dbReference type="PANTHER" id="PTHR30218">
    <property type="entry name" value="POLYPHOSPHATE KINASE"/>
    <property type="match status" value="1"/>
</dbReference>
<dbReference type="Pfam" id="PF13089">
    <property type="entry name" value="PP_kinase_N"/>
    <property type="match status" value="1"/>
</dbReference>
<feature type="binding site" evidence="6">
    <location>
        <position position="47"/>
    </location>
    <ligand>
        <name>ATP</name>
        <dbReference type="ChEBI" id="CHEBI:30616"/>
    </ligand>
</feature>
<name>A0A8J2U9V9_9BACT</name>
<dbReference type="CDD" id="cd09164">
    <property type="entry name" value="PLDc_EcPPK1_C1_like"/>
    <property type="match status" value="1"/>
</dbReference>
<dbReference type="GO" id="GO:0046872">
    <property type="term" value="F:metal ion binding"/>
    <property type="evidence" value="ECO:0007669"/>
    <property type="project" value="UniProtKB-KW"/>
</dbReference>
<keyword evidence="1 6" id="KW-0597">Phosphoprotein</keyword>
<evidence type="ECO:0000256" key="2">
    <source>
        <dbReference type="ARBA" id="ARBA00022679"/>
    </source>
</evidence>
<comment type="cofactor">
    <cofactor evidence="6">
        <name>Mg(2+)</name>
        <dbReference type="ChEBI" id="CHEBI:18420"/>
    </cofactor>
</comment>
<dbReference type="GO" id="GO:0006799">
    <property type="term" value="P:polyphosphate biosynthetic process"/>
    <property type="evidence" value="ECO:0007669"/>
    <property type="project" value="UniProtKB-UniRule"/>
</dbReference>
<dbReference type="Pfam" id="PF17941">
    <property type="entry name" value="PP_kinase_C_1"/>
    <property type="match status" value="1"/>
</dbReference>
<sequence length="713" mass="81357">MQYMAHHSYFDRDLSWLTFNYRVLEEAASEQTPLLERVLFLSIYCSNLDEFYRVRIPAIAALQKIKETRETFISASGVQLLTKISSRLNGQLEHFGQLLTGRVLPALAAKDIHFVYHRPIPATVQNAATSYFLNQVLAFLQPVHLPHAAPDFFPENDHLYFLVILDQDSPAEEVVILNIPSDDLPRFYSTGEGQSRHILFIDDIIRENLSFVFPYATISTAYSFKISRDAELDLEDEYQGDIVEKIEKKLAKRDAGLATRLLYEPGIPLRILQTLIRQLQLEGATVVEGGRYHNLRDLAGFPVKDPALSYTPWPALRRNFDHRPSLLQAIMEKDLLLHVPYESYDPVLRFFNEAAIHPQVEEIYLTLYRVAKDSRIVHALISACRNGKKVTVFVELKARFDEANNIRWAKKMKEAGVKIIYSIPGLKVHAKIGLVKKRVDGRIHYCGLLATGNLNENTARVYTDHILLTGQHDLMRELELLFIFLSTRKDPRKTEKITFQHLLVAQFNLLPKFLSLIDREIAHARDGKPASIIIKMNNLEEKVLIDKLYEASRAGVRIQLIVRSICCCVPGINGEGINTEGKNITIRRIVDRYLEHGRVFIFHNDGQEEFFLGSSDWMNRNIYRRLEVCFPLYEQELKDEIRELIRLQLDDTAAATAITAEGENIAVDALPAEDRATATQPEETLAAAGSAIRSQEAIYQYLAARRGNTSDKT</sequence>
<comment type="similarity">
    <text evidence="6 7">Belongs to the polyphosphate kinase 1 (PPK1) family.</text>
</comment>
<evidence type="ECO:0000256" key="7">
    <source>
        <dbReference type="RuleBase" id="RU003800"/>
    </source>
</evidence>
<evidence type="ECO:0000259" key="10">
    <source>
        <dbReference type="Pfam" id="PF13090"/>
    </source>
</evidence>
<comment type="catalytic activity">
    <reaction evidence="6 7">
        <text>[phosphate](n) + ATP = [phosphate](n+1) + ADP</text>
        <dbReference type="Rhea" id="RHEA:19573"/>
        <dbReference type="Rhea" id="RHEA-COMP:9859"/>
        <dbReference type="Rhea" id="RHEA-COMP:14280"/>
        <dbReference type="ChEBI" id="CHEBI:16838"/>
        <dbReference type="ChEBI" id="CHEBI:30616"/>
        <dbReference type="ChEBI" id="CHEBI:456216"/>
        <dbReference type="EC" id="2.7.4.1"/>
    </reaction>
</comment>
<organism evidence="12 13">
    <name type="scientific">Puia dinghuensis</name>
    <dbReference type="NCBI Taxonomy" id="1792502"/>
    <lineage>
        <taxon>Bacteria</taxon>
        <taxon>Pseudomonadati</taxon>
        <taxon>Bacteroidota</taxon>
        <taxon>Chitinophagia</taxon>
        <taxon>Chitinophagales</taxon>
        <taxon>Chitinophagaceae</taxon>
        <taxon>Puia</taxon>
    </lineage>
</organism>
<keyword evidence="5 6" id="KW-0067">ATP-binding</keyword>
<evidence type="ECO:0000256" key="3">
    <source>
        <dbReference type="ARBA" id="ARBA00022741"/>
    </source>
</evidence>
<dbReference type="SUPFAM" id="SSF143724">
    <property type="entry name" value="PHP14-like"/>
    <property type="match status" value="1"/>
</dbReference>
<dbReference type="EC" id="2.7.4.1" evidence="6 7"/>
<dbReference type="InterPro" id="IPR036832">
    <property type="entry name" value="PPK_N_dom_sf"/>
</dbReference>
<dbReference type="Pfam" id="PF02503">
    <property type="entry name" value="PP_kinase"/>
    <property type="match status" value="1"/>
</dbReference>
<dbReference type="NCBIfam" id="TIGR03705">
    <property type="entry name" value="poly_P_kin"/>
    <property type="match status" value="1"/>
</dbReference>
<keyword evidence="6" id="KW-0460">Magnesium</keyword>
<accession>A0A8J2U9V9</accession>
<dbReference type="InterPro" id="IPR036830">
    <property type="entry name" value="PP_kinase_middle_dom_sf"/>
</dbReference>
<reference evidence="12" key="1">
    <citation type="journal article" date="2014" name="Int. J. Syst. Evol. Microbiol.">
        <title>Complete genome sequence of Corynebacterium casei LMG S-19264T (=DSM 44701T), isolated from a smear-ripened cheese.</title>
        <authorList>
            <consortium name="US DOE Joint Genome Institute (JGI-PGF)"/>
            <person name="Walter F."/>
            <person name="Albersmeier A."/>
            <person name="Kalinowski J."/>
            <person name="Ruckert C."/>
        </authorList>
    </citation>
    <scope>NUCLEOTIDE SEQUENCE</scope>
    <source>
        <strain evidence="12">CGMCC 1.15448</strain>
    </source>
</reference>
<dbReference type="NCBIfam" id="NF003917">
    <property type="entry name" value="PRK05443.1-1"/>
    <property type="match status" value="1"/>
</dbReference>
<dbReference type="PIRSF" id="PIRSF015589">
    <property type="entry name" value="PP_kinase"/>
    <property type="match status" value="1"/>
</dbReference>
<keyword evidence="13" id="KW-1185">Reference proteome</keyword>
<evidence type="ECO:0000313" key="12">
    <source>
        <dbReference type="EMBL" id="GGA89117.1"/>
    </source>
</evidence>
<evidence type="ECO:0000256" key="6">
    <source>
        <dbReference type="HAMAP-Rule" id="MF_00347"/>
    </source>
</evidence>
<dbReference type="PANTHER" id="PTHR30218:SF0">
    <property type="entry name" value="POLYPHOSPHATE KINASE"/>
    <property type="match status" value="1"/>
</dbReference>
<dbReference type="InterPro" id="IPR025200">
    <property type="entry name" value="PPK_C_dom2"/>
</dbReference>
<dbReference type="Proteomes" id="UP000607559">
    <property type="component" value="Unassembled WGS sequence"/>
</dbReference>
<keyword evidence="4 6" id="KW-0418">Kinase</keyword>
<dbReference type="SUPFAM" id="SSF140356">
    <property type="entry name" value="PPK N-terminal domain-like"/>
    <property type="match status" value="1"/>
</dbReference>
<evidence type="ECO:0000256" key="4">
    <source>
        <dbReference type="ARBA" id="ARBA00022777"/>
    </source>
</evidence>
<dbReference type="InterPro" id="IPR025198">
    <property type="entry name" value="PPK_N_dom"/>
</dbReference>
<protein>
    <recommendedName>
        <fullName evidence="6 7">Polyphosphate kinase</fullName>
        <ecNumber evidence="6 7">2.7.4.1</ecNumber>
    </recommendedName>
    <alternativeName>
        <fullName evidence="6">ATP-polyphosphate phosphotransferase</fullName>
    </alternativeName>
    <alternativeName>
        <fullName evidence="6">Polyphosphoric acid kinase</fullName>
    </alternativeName>
</protein>
<feature type="active site" description="Phosphohistidine intermediate" evidence="6">
    <location>
        <position position="429"/>
    </location>
</feature>
<comment type="function">
    <text evidence="6 7">Catalyzes the reversible transfer of the terminal phosphate of ATP to form a long-chain polyphosphate (polyP).</text>
</comment>
<feature type="domain" description="Polyphosphate kinase C-terminal" evidence="11">
    <location>
        <begin position="326"/>
        <end position="489"/>
    </location>
</feature>